<dbReference type="KEGG" id="soe:110792520"/>
<evidence type="ECO:0000256" key="4">
    <source>
        <dbReference type="ARBA" id="ARBA00022989"/>
    </source>
</evidence>
<dbReference type="InterPro" id="IPR050307">
    <property type="entry name" value="Sterol_Desaturase_Related"/>
</dbReference>
<dbReference type="Pfam" id="PF04116">
    <property type="entry name" value="FA_hydroxylase"/>
    <property type="match status" value="1"/>
</dbReference>
<sequence>MASTPGILTHWPWEPLGSFKYIIVAPFVVHSIYLFVVGAEERNVTYLLVMIFMLWRMLHNQLWISYSRYRTAKGNNLIVDRSIDFEQVDRERNWDDQILLMGVLFYAAYWGLDAVKEMPFWRTDGLIHTLLLHIGPVEFLYYWFHRSLHHHFLYSRYHSHHHSSIVTEPITSVIHPFAEHIVYFILFAIPMLSTVLLTKTGSVVSVSIYVTYIDLMNNMGHCNFEVIPKWMFTIFPPLKYLMYTPSFHSLHHTQFRTNYSLFMPFYDYIYGTMDNSTDTLYETSLKKLEDVPEVVHLTHLTTPQSVYHLRLGFAGLASNPLTSKWYLWLMWPLTLWSMISAWIYGRTFITERNTFKKIKAQSWAVPRYRIHYLLQWQREAINKLIEEAILEAEDKGIKVVSLGLLNQGEYFNRNGEIYLEKHPKLKVKVVDGSSLAVAVVLNSIPVGTSQVLFRGRFSKVAYSIVSALCHKGIQVTTINKVEYEKLKKALTTEDSTNLSISEKGYNQKVWLVGEDLTESEQSMALKGTIIIPLSQFPPKKTRKDCIYLNTPSMLAPKSFGNLHSCENWLPRRVISAWRVAGVVHALEGWNVDECGDRLFDVDKVWEASLEHGFRPSLTPA</sequence>
<feature type="transmembrane region" description="Helical" evidence="6">
    <location>
        <begin position="325"/>
        <end position="345"/>
    </location>
</feature>
<evidence type="ECO:0000256" key="2">
    <source>
        <dbReference type="ARBA" id="ARBA00009324"/>
    </source>
</evidence>
<accession>A0A9R0K0E5</accession>
<gene>
    <name evidence="10 11 12" type="primary">LOC110792520</name>
</gene>
<feature type="domain" description="Very-long-chain aldehyde decarbonylase CER1-like C-terminal" evidence="8">
    <location>
        <begin position="451"/>
        <end position="615"/>
    </location>
</feature>
<name>A0A9R0K0E5_SPIOL</name>
<dbReference type="PANTHER" id="PTHR11863">
    <property type="entry name" value="STEROL DESATURASE"/>
    <property type="match status" value="1"/>
</dbReference>
<protein>
    <submittedName>
        <fullName evidence="10">Protein ECERIFERUM 1-like</fullName>
    </submittedName>
    <submittedName>
        <fullName evidence="11 12">Very-long-chain aldehyde decarbonylase CER1-like</fullName>
    </submittedName>
</protein>
<feature type="transmembrane region" description="Helical" evidence="6">
    <location>
        <begin position="98"/>
        <end position="115"/>
    </location>
</feature>
<organism evidence="9 10">
    <name type="scientific">Spinacia oleracea</name>
    <name type="common">Spinach</name>
    <dbReference type="NCBI Taxonomy" id="3562"/>
    <lineage>
        <taxon>Eukaryota</taxon>
        <taxon>Viridiplantae</taxon>
        <taxon>Streptophyta</taxon>
        <taxon>Embryophyta</taxon>
        <taxon>Tracheophyta</taxon>
        <taxon>Spermatophyta</taxon>
        <taxon>Magnoliopsida</taxon>
        <taxon>eudicotyledons</taxon>
        <taxon>Gunneridae</taxon>
        <taxon>Pentapetalae</taxon>
        <taxon>Caryophyllales</taxon>
        <taxon>Chenopodiaceae</taxon>
        <taxon>Chenopodioideae</taxon>
        <taxon>Anserineae</taxon>
        <taxon>Spinacia</taxon>
    </lineage>
</organism>
<keyword evidence="4 6" id="KW-1133">Transmembrane helix</keyword>
<dbReference type="OrthoDB" id="408954at2759"/>
<comment type="similarity">
    <text evidence="2">Belongs to the sterol desaturase family.</text>
</comment>
<dbReference type="AlphaFoldDB" id="A0A9R0K0E5"/>
<evidence type="ECO:0000256" key="6">
    <source>
        <dbReference type="SAM" id="Phobius"/>
    </source>
</evidence>
<evidence type="ECO:0000259" key="8">
    <source>
        <dbReference type="Pfam" id="PF12076"/>
    </source>
</evidence>
<proteinExistence type="inferred from homology"/>
<evidence type="ECO:0000313" key="11">
    <source>
        <dbReference type="RefSeq" id="XP_056693292.1"/>
    </source>
</evidence>
<dbReference type="GO" id="GO:0016491">
    <property type="term" value="F:oxidoreductase activity"/>
    <property type="evidence" value="ECO:0007669"/>
    <property type="project" value="InterPro"/>
</dbReference>
<evidence type="ECO:0000256" key="3">
    <source>
        <dbReference type="ARBA" id="ARBA00022692"/>
    </source>
</evidence>
<evidence type="ECO:0000313" key="10">
    <source>
        <dbReference type="RefSeq" id="XP_021853035.1"/>
    </source>
</evidence>
<feature type="transmembrane region" description="Helical" evidence="6">
    <location>
        <begin position="181"/>
        <end position="210"/>
    </location>
</feature>
<keyword evidence="3 6" id="KW-0812">Transmembrane</keyword>
<dbReference type="RefSeq" id="XP_056693293.1">
    <property type="nucleotide sequence ID" value="XM_056837315.1"/>
</dbReference>
<evidence type="ECO:0000256" key="5">
    <source>
        <dbReference type="ARBA" id="ARBA00023136"/>
    </source>
</evidence>
<feature type="transmembrane region" description="Helical" evidence="6">
    <location>
        <begin position="127"/>
        <end position="144"/>
    </location>
</feature>
<dbReference type="GO" id="GO:0008610">
    <property type="term" value="P:lipid biosynthetic process"/>
    <property type="evidence" value="ECO:0007669"/>
    <property type="project" value="InterPro"/>
</dbReference>
<reference evidence="10" key="2">
    <citation type="submission" date="2025-04" db="UniProtKB">
        <authorList>
            <consortium name="RefSeq"/>
        </authorList>
    </citation>
    <scope>IDENTIFICATION</scope>
    <source>
        <tissue evidence="11 12">Leaf</tissue>
    </source>
</reference>
<feature type="transmembrane region" description="Helical" evidence="6">
    <location>
        <begin position="18"/>
        <end position="37"/>
    </location>
</feature>
<dbReference type="GO" id="GO:0016020">
    <property type="term" value="C:membrane"/>
    <property type="evidence" value="ECO:0007669"/>
    <property type="project" value="UniProtKB-SubCell"/>
</dbReference>
<evidence type="ECO:0000256" key="1">
    <source>
        <dbReference type="ARBA" id="ARBA00004141"/>
    </source>
</evidence>
<evidence type="ECO:0000313" key="9">
    <source>
        <dbReference type="Proteomes" id="UP000813463"/>
    </source>
</evidence>
<dbReference type="InterPro" id="IPR021940">
    <property type="entry name" value="CER1-like_C"/>
</dbReference>
<dbReference type="Proteomes" id="UP000813463">
    <property type="component" value="Chromosome 2"/>
</dbReference>
<evidence type="ECO:0000313" key="12">
    <source>
        <dbReference type="RefSeq" id="XP_056693293.1"/>
    </source>
</evidence>
<feature type="transmembrane region" description="Helical" evidence="6">
    <location>
        <begin position="44"/>
        <end position="64"/>
    </location>
</feature>
<dbReference type="Pfam" id="PF12076">
    <property type="entry name" value="CER1-like_C"/>
    <property type="match status" value="1"/>
</dbReference>
<reference evidence="9" key="1">
    <citation type="journal article" date="2021" name="Nat. Commun.">
        <title>Genomic analyses provide insights into spinach domestication and the genetic basis of agronomic traits.</title>
        <authorList>
            <person name="Cai X."/>
            <person name="Sun X."/>
            <person name="Xu C."/>
            <person name="Sun H."/>
            <person name="Wang X."/>
            <person name="Ge C."/>
            <person name="Zhang Z."/>
            <person name="Wang Q."/>
            <person name="Fei Z."/>
            <person name="Jiao C."/>
            <person name="Wang Q."/>
        </authorList>
    </citation>
    <scope>NUCLEOTIDE SEQUENCE [LARGE SCALE GENOMIC DNA]</scope>
    <source>
        <strain evidence="9">cv. Varoflay</strain>
    </source>
</reference>
<evidence type="ECO:0000259" key="7">
    <source>
        <dbReference type="Pfam" id="PF04116"/>
    </source>
</evidence>
<feature type="domain" description="Fatty acid hydroxylase" evidence="7">
    <location>
        <begin position="132"/>
        <end position="272"/>
    </location>
</feature>
<dbReference type="RefSeq" id="XP_021853035.1">
    <property type="nucleotide sequence ID" value="XM_021997343.1"/>
</dbReference>
<dbReference type="GO" id="GO:0005506">
    <property type="term" value="F:iron ion binding"/>
    <property type="evidence" value="ECO:0007669"/>
    <property type="project" value="InterPro"/>
</dbReference>
<dbReference type="InterPro" id="IPR006694">
    <property type="entry name" value="Fatty_acid_hydroxylase"/>
</dbReference>
<keyword evidence="9" id="KW-1185">Reference proteome</keyword>
<keyword evidence="5 6" id="KW-0472">Membrane</keyword>
<comment type="subcellular location">
    <subcellularLocation>
        <location evidence="1">Membrane</location>
        <topology evidence="1">Multi-pass membrane protein</topology>
    </subcellularLocation>
</comment>
<dbReference type="GeneID" id="110792520"/>
<dbReference type="RefSeq" id="XP_056693292.1">
    <property type="nucleotide sequence ID" value="XM_056837314.1"/>
</dbReference>